<proteinExistence type="predicted"/>
<feature type="chain" id="PRO_5035298459" description="Capsule assembly Wzi family protein" evidence="1">
    <location>
        <begin position="28"/>
        <end position="480"/>
    </location>
</feature>
<gene>
    <name evidence="2" type="ORF">GCM10011369_36150</name>
</gene>
<sequence>MGHTKKIFATSFGVLLSLALLATPRLAAAKNVTPYLPLKLSPEIEYKVERLFVLADEPIIKRPISIRAVYKALAKLGDRDPALSRSIKAYLKRYNEAAGATHASAKLSSTDKLDNTKTLANSRGRTTGSSYEVSAAGYFSPNDYVWVNIGGLTHEDESYLEGTYLSFGTEWAQVDIGYRPHWFGPFQDSDMLISTNAKTMASVTISNTVPLTDFGITYEMFLAEMSTSKLILSQDTDQRVKGEPKLFGLHLGFQPLDGFAIGFNRLMQYGGGDRDDGFGDLFKAFWDPSGQDNIGDRGRDFGNQLTSITTRYTFPGEMPFSVYMAYAGEDTSNGDNFRLGNTSMMFGVHLPKLTEQLDFSYEFADWQNFWYTNANYGDGLREEKVVIGHWGGQNRDLQPPVGATTHMAKLIWEITDLQILTTTARFISNEDYYGADYDNGYELGIEYTHGFRRMLVGAELLTGQNVYGDSFATATGFVRW</sequence>
<evidence type="ECO:0000313" key="3">
    <source>
        <dbReference type="Proteomes" id="UP000619743"/>
    </source>
</evidence>
<dbReference type="Proteomes" id="UP000619743">
    <property type="component" value="Unassembled WGS sequence"/>
</dbReference>
<evidence type="ECO:0000256" key="1">
    <source>
        <dbReference type="SAM" id="SignalP"/>
    </source>
</evidence>
<dbReference type="Pfam" id="PF14052">
    <property type="entry name" value="Caps_assemb_Wzi"/>
    <property type="match status" value="1"/>
</dbReference>
<evidence type="ECO:0000313" key="2">
    <source>
        <dbReference type="EMBL" id="GGA90804.1"/>
    </source>
</evidence>
<keyword evidence="3" id="KW-1185">Reference proteome</keyword>
<comment type="caution">
    <text evidence="2">The sequence shown here is derived from an EMBL/GenBank/DDBJ whole genome shotgun (WGS) entry which is preliminary data.</text>
</comment>
<reference evidence="3" key="1">
    <citation type="journal article" date="2019" name="Int. J. Syst. Evol. Microbiol.">
        <title>The Global Catalogue of Microorganisms (GCM) 10K type strain sequencing project: providing services to taxonomists for standard genome sequencing and annotation.</title>
        <authorList>
            <consortium name="The Broad Institute Genomics Platform"/>
            <consortium name="The Broad Institute Genome Sequencing Center for Infectious Disease"/>
            <person name="Wu L."/>
            <person name="Ma J."/>
        </authorList>
    </citation>
    <scope>NUCLEOTIDE SEQUENCE [LARGE SCALE GENOMIC DNA]</scope>
    <source>
        <strain evidence="3">CGMCC 1.10130</strain>
    </source>
</reference>
<dbReference type="Gene3D" id="2.40.160.130">
    <property type="entry name" value="Capsule assembly protein Wzi"/>
    <property type="match status" value="1"/>
</dbReference>
<dbReference type="RefSeq" id="WP_087507664.1">
    <property type="nucleotide sequence ID" value="NZ_BMDX01000034.1"/>
</dbReference>
<dbReference type="OrthoDB" id="6376030at2"/>
<keyword evidence="1" id="KW-0732">Signal</keyword>
<organism evidence="2 3">
    <name type="scientific">Neiella marina</name>
    <dbReference type="NCBI Taxonomy" id="508461"/>
    <lineage>
        <taxon>Bacteria</taxon>
        <taxon>Pseudomonadati</taxon>
        <taxon>Pseudomonadota</taxon>
        <taxon>Gammaproteobacteria</taxon>
        <taxon>Alteromonadales</taxon>
        <taxon>Echinimonadaceae</taxon>
        <taxon>Neiella</taxon>
    </lineage>
</organism>
<dbReference type="InterPro" id="IPR038636">
    <property type="entry name" value="Wzi_sf"/>
</dbReference>
<accession>A0A8J2UB70</accession>
<evidence type="ECO:0008006" key="4">
    <source>
        <dbReference type="Google" id="ProtNLM"/>
    </source>
</evidence>
<feature type="signal peptide" evidence="1">
    <location>
        <begin position="1"/>
        <end position="27"/>
    </location>
</feature>
<protein>
    <recommendedName>
        <fullName evidence="4">Capsule assembly Wzi family protein</fullName>
    </recommendedName>
</protein>
<name>A0A8J2UB70_9GAMM</name>
<dbReference type="EMBL" id="BMDX01000034">
    <property type="protein sequence ID" value="GGA90804.1"/>
    <property type="molecule type" value="Genomic_DNA"/>
</dbReference>
<dbReference type="AlphaFoldDB" id="A0A8J2UB70"/>
<dbReference type="InterPro" id="IPR026950">
    <property type="entry name" value="Caps_assemb_Wzi"/>
</dbReference>